<proteinExistence type="predicted"/>
<evidence type="ECO:0000313" key="2">
    <source>
        <dbReference type="Proteomes" id="UP000182444"/>
    </source>
</evidence>
<dbReference type="RefSeq" id="XP_068138629.1">
    <property type="nucleotide sequence ID" value="XM_068282528.1"/>
</dbReference>
<dbReference type="EMBL" id="CP017555">
    <property type="protein sequence ID" value="AOW03257.1"/>
    <property type="molecule type" value="Genomic_DNA"/>
</dbReference>
<sequence length="81" mass="9089">MMVPRCTDCRQDSGTCQLVEISSRVGTSILIHSSLYPRRESQKCISLRTLFIEGSKMLHNLSIGEIQTVTVQLVQCKSFAQ</sequence>
<name>A0A1D8NCB7_YARLL</name>
<dbReference type="AlphaFoldDB" id="A0A1D8NCB7"/>
<dbReference type="GeneID" id="94583157"/>
<reference evidence="1 2" key="1">
    <citation type="journal article" date="2016" name="PLoS ONE">
        <title>Sequence Assembly of Yarrowia lipolytica Strain W29/CLIB89 Shows Transposable Element Diversity.</title>
        <authorList>
            <person name="Magnan C."/>
            <person name="Yu J."/>
            <person name="Chang I."/>
            <person name="Jahn E."/>
            <person name="Kanomata Y."/>
            <person name="Wu J."/>
            <person name="Zeller M."/>
            <person name="Oakes M."/>
            <person name="Baldi P."/>
            <person name="Sandmeyer S."/>
        </authorList>
    </citation>
    <scope>NUCLEOTIDE SEQUENCE [LARGE SCALE GENOMIC DNA]</scope>
    <source>
        <strain evidence="2">CLIB89(W29)</strain>
    </source>
</reference>
<evidence type="ECO:0000313" key="1">
    <source>
        <dbReference type="EMBL" id="AOW03257.1"/>
    </source>
</evidence>
<gene>
    <name evidence="1" type="ORF">YALI1_C30910g</name>
</gene>
<dbReference type="Proteomes" id="UP000182444">
    <property type="component" value="Chromosome 1C"/>
</dbReference>
<dbReference type="VEuPathDB" id="FungiDB:YALI1_C30910g"/>
<accession>A0A1D8NCB7</accession>
<protein>
    <submittedName>
        <fullName evidence="1">Uncharacterized protein</fullName>
    </submittedName>
</protein>
<organism evidence="1 2">
    <name type="scientific">Yarrowia lipolytica</name>
    <name type="common">Candida lipolytica</name>
    <dbReference type="NCBI Taxonomy" id="4952"/>
    <lineage>
        <taxon>Eukaryota</taxon>
        <taxon>Fungi</taxon>
        <taxon>Dikarya</taxon>
        <taxon>Ascomycota</taxon>
        <taxon>Saccharomycotina</taxon>
        <taxon>Dipodascomycetes</taxon>
        <taxon>Dipodascales</taxon>
        <taxon>Dipodascales incertae sedis</taxon>
        <taxon>Yarrowia</taxon>
    </lineage>
</organism>